<evidence type="ECO:0000313" key="2">
    <source>
        <dbReference type="EMBL" id="OLP92870.1"/>
    </source>
</evidence>
<dbReference type="AlphaFoldDB" id="A0A1Q9DCS7"/>
<reference evidence="2 3" key="1">
    <citation type="submission" date="2016-02" db="EMBL/GenBank/DDBJ databases">
        <title>Genome analysis of coral dinoflagellate symbionts highlights evolutionary adaptations to a symbiotic lifestyle.</title>
        <authorList>
            <person name="Aranda M."/>
            <person name="Li Y."/>
            <person name="Liew Y.J."/>
            <person name="Baumgarten S."/>
            <person name="Simakov O."/>
            <person name="Wilson M."/>
            <person name="Piel J."/>
            <person name="Ashoor H."/>
            <person name="Bougouffa S."/>
            <person name="Bajic V.B."/>
            <person name="Ryu T."/>
            <person name="Ravasi T."/>
            <person name="Bayer T."/>
            <person name="Micklem G."/>
            <person name="Kim H."/>
            <person name="Bhak J."/>
            <person name="Lajeunesse T.C."/>
            <person name="Voolstra C.R."/>
        </authorList>
    </citation>
    <scope>NUCLEOTIDE SEQUENCE [LARGE SCALE GENOMIC DNA]</scope>
    <source>
        <strain evidence="2 3">CCMP2467</strain>
    </source>
</reference>
<evidence type="ECO:0000313" key="3">
    <source>
        <dbReference type="Proteomes" id="UP000186817"/>
    </source>
</evidence>
<gene>
    <name evidence="2" type="ORF">AK812_SmicGene25271</name>
</gene>
<sequence>MLDDHLHRPPSVRSDPPAARAVKRAASANFEGEPSEPKRRGRTPKAGTPAPAGGVPETNPAVAGAQLQPGIWKLVAAPGLDSTLREYMEASEPIKANRTDKRTQIQRLKNEYLRLNQPMAECSLLDLVRRVEIEFSKNKQFEVQKGSRGWMVLCGDQFRRLPDPKSGSWEVETDPGTGVPFLDDKDEGRDELPTLAMSDKNAESAGSNPAPAPGTCHLPRVQTGLHGRGNAGTSPSDFDVH</sequence>
<evidence type="ECO:0000256" key="1">
    <source>
        <dbReference type="SAM" id="MobiDB-lite"/>
    </source>
</evidence>
<feature type="compositionally biased region" description="Low complexity" evidence="1">
    <location>
        <begin position="18"/>
        <end position="28"/>
    </location>
</feature>
<accession>A0A1Q9DCS7</accession>
<protein>
    <submittedName>
        <fullName evidence="2">Uncharacterized protein</fullName>
    </submittedName>
</protein>
<feature type="region of interest" description="Disordered" evidence="1">
    <location>
        <begin position="1"/>
        <end position="62"/>
    </location>
</feature>
<dbReference type="Proteomes" id="UP000186817">
    <property type="component" value="Unassembled WGS sequence"/>
</dbReference>
<dbReference type="EMBL" id="LSRX01000604">
    <property type="protein sequence ID" value="OLP92870.1"/>
    <property type="molecule type" value="Genomic_DNA"/>
</dbReference>
<proteinExistence type="predicted"/>
<keyword evidence="3" id="KW-1185">Reference proteome</keyword>
<name>A0A1Q9DCS7_SYMMI</name>
<feature type="region of interest" description="Disordered" evidence="1">
    <location>
        <begin position="163"/>
        <end position="241"/>
    </location>
</feature>
<organism evidence="2 3">
    <name type="scientific">Symbiodinium microadriaticum</name>
    <name type="common">Dinoflagellate</name>
    <name type="synonym">Zooxanthella microadriatica</name>
    <dbReference type="NCBI Taxonomy" id="2951"/>
    <lineage>
        <taxon>Eukaryota</taxon>
        <taxon>Sar</taxon>
        <taxon>Alveolata</taxon>
        <taxon>Dinophyceae</taxon>
        <taxon>Suessiales</taxon>
        <taxon>Symbiodiniaceae</taxon>
        <taxon>Symbiodinium</taxon>
    </lineage>
</organism>
<comment type="caution">
    <text evidence="2">The sequence shown here is derived from an EMBL/GenBank/DDBJ whole genome shotgun (WGS) entry which is preliminary data.</text>
</comment>
<feature type="compositionally biased region" description="Polar residues" evidence="1">
    <location>
        <begin position="231"/>
        <end position="241"/>
    </location>
</feature>
<dbReference type="OrthoDB" id="455753at2759"/>
<feature type="compositionally biased region" description="Basic and acidic residues" evidence="1">
    <location>
        <begin position="182"/>
        <end position="192"/>
    </location>
</feature>